<dbReference type="InterPro" id="IPR011765">
    <property type="entry name" value="Pept_M16_N"/>
</dbReference>
<dbReference type="Gene3D" id="3.30.830.10">
    <property type="entry name" value="Metalloenzyme, LuxS/M16 peptidase-like"/>
    <property type="match status" value="2"/>
</dbReference>
<evidence type="ECO:0000259" key="9">
    <source>
        <dbReference type="Pfam" id="PF00675"/>
    </source>
</evidence>
<evidence type="ECO:0000256" key="8">
    <source>
        <dbReference type="ARBA" id="ARBA00023128"/>
    </source>
</evidence>
<dbReference type="InterPro" id="IPR011249">
    <property type="entry name" value="Metalloenz_LuxS/M16"/>
</dbReference>
<dbReference type="InterPro" id="IPR050361">
    <property type="entry name" value="MPP/UQCRC_Complex"/>
</dbReference>
<evidence type="ECO:0000256" key="7">
    <source>
        <dbReference type="ARBA" id="ARBA00023049"/>
    </source>
</evidence>
<evidence type="ECO:0000313" key="11">
    <source>
        <dbReference type="EMBL" id="KAJ3437326.1"/>
    </source>
</evidence>
<evidence type="ECO:0000256" key="1">
    <source>
        <dbReference type="ARBA" id="ARBA00001947"/>
    </source>
</evidence>
<dbReference type="Pfam" id="PF00675">
    <property type="entry name" value="Peptidase_M16"/>
    <property type="match status" value="1"/>
</dbReference>
<dbReference type="Pfam" id="PF05193">
    <property type="entry name" value="Peptidase_M16_C"/>
    <property type="match status" value="1"/>
</dbReference>
<dbReference type="PANTHER" id="PTHR11851:SF149">
    <property type="entry name" value="GH01077P"/>
    <property type="match status" value="1"/>
</dbReference>
<keyword evidence="8" id="KW-0496">Mitochondrion</keyword>
<keyword evidence="5" id="KW-0378">Hydrolase</keyword>
<evidence type="ECO:0008006" key="13">
    <source>
        <dbReference type="Google" id="ProtNLM"/>
    </source>
</evidence>
<evidence type="ECO:0000313" key="12">
    <source>
        <dbReference type="Proteomes" id="UP001146793"/>
    </source>
</evidence>
<comment type="subcellular location">
    <subcellularLocation>
        <location evidence="2">Mitochondrion</location>
    </subcellularLocation>
</comment>
<organism evidence="11 12">
    <name type="scientific">Anaeramoeba flamelloides</name>
    <dbReference type="NCBI Taxonomy" id="1746091"/>
    <lineage>
        <taxon>Eukaryota</taxon>
        <taxon>Metamonada</taxon>
        <taxon>Anaeramoebidae</taxon>
        <taxon>Anaeramoeba</taxon>
    </lineage>
</organism>
<keyword evidence="3" id="KW-0645">Protease</keyword>
<dbReference type="InterPro" id="IPR007863">
    <property type="entry name" value="Peptidase_M16_C"/>
</dbReference>
<feature type="domain" description="Peptidase M16 C-terminal" evidence="10">
    <location>
        <begin position="183"/>
        <end position="365"/>
    </location>
</feature>
<dbReference type="SUPFAM" id="SSF63411">
    <property type="entry name" value="LuxS/MPP-like metallohydrolase"/>
    <property type="match status" value="2"/>
</dbReference>
<evidence type="ECO:0000256" key="5">
    <source>
        <dbReference type="ARBA" id="ARBA00022801"/>
    </source>
</evidence>
<dbReference type="GO" id="GO:0046872">
    <property type="term" value="F:metal ion binding"/>
    <property type="evidence" value="ECO:0007669"/>
    <property type="project" value="UniProtKB-KW"/>
</dbReference>
<reference evidence="11" key="1">
    <citation type="submission" date="2022-08" db="EMBL/GenBank/DDBJ databases">
        <title>Novel sulphate-reducing endosymbionts in the free-living metamonad Anaeramoeba.</title>
        <authorList>
            <person name="Jerlstrom-Hultqvist J."/>
            <person name="Cepicka I."/>
            <person name="Gallot-Lavallee L."/>
            <person name="Salas-Leiva D."/>
            <person name="Curtis B.A."/>
            <person name="Zahonova K."/>
            <person name="Pipaliya S."/>
            <person name="Dacks J."/>
            <person name="Roger A.J."/>
        </authorList>
    </citation>
    <scope>NUCLEOTIDE SEQUENCE</scope>
    <source>
        <strain evidence="11">Busselton2</strain>
    </source>
</reference>
<gene>
    <name evidence="11" type="ORF">M0812_16486</name>
</gene>
<keyword evidence="4" id="KW-0479">Metal-binding</keyword>
<feature type="domain" description="Peptidase M16 N-terminal" evidence="9">
    <location>
        <begin position="28"/>
        <end position="172"/>
    </location>
</feature>
<proteinExistence type="predicted"/>
<dbReference type="EMBL" id="JANTQA010000033">
    <property type="protein sequence ID" value="KAJ3437326.1"/>
    <property type="molecule type" value="Genomic_DNA"/>
</dbReference>
<evidence type="ECO:0000256" key="6">
    <source>
        <dbReference type="ARBA" id="ARBA00022833"/>
    </source>
</evidence>
<evidence type="ECO:0000256" key="3">
    <source>
        <dbReference type="ARBA" id="ARBA00022670"/>
    </source>
</evidence>
<dbReference type="GO" id="GO:0006508">
    <property type="term" value="P:proteolysis"/>
    <property type="evidence" value="ECO:0007669"/>
    <property type="project" value="UniProtKB-KW"/>
</dbReference>
<comment type="caution">
    <text evidence="11">The sequence shown here is derived from an EMBL/GenBank/DDBJ whole genome shotgun (WGS) entry which is preliminary data.</text>
</comment>
<dbReference type="GO" id="GO:0005739">
    <property type="term" value="C:mitochondrion"/>
    <property type="evidence" value="ECO:0007669"/>
    <property type="project" value="UniProtKB-SubCell"/>
</dbReference>
<dbReference type="GO" id="GO:0008237">
    <property type="term" value="F:metallopeptidase activity"/>
    <property type="evidence" value="ECO:0007669"/>
    <property type="project" value="UniProtKB-KW"/>
</dbReference>
<accession>A0AAV7Z5F3</accession>
<keyword evidence="7" id="KW-0482">Metalloprotease</keyword>
<evidence type="ECO:0000259" key="10">
    <source>
        <dbReference type="Pfam" id="PF05193"/>
    </source>
</evidence>
<dbReference type="Proteomes" id="UP001146793">
    <property type="component" value="Unassembled WGS sequence"/>
</dbReference>
<dbReference type="AlphaFoldDB" id="A0AAV7Z5F3"/>
<evidence type="ECO:0000256" key="4">
    <source>
        <dbReference type="ARBA" id="ARBA00022723"/>
    </source>
</evidence>
<dbReference type="PANTHER" id="PTHR11851">
    <property type="entry name" value="METALLOPROTEASE"/>
    <property type="match status" value="1"/>
</dbReference>
<comment type="cofactor">
    <cofactor evidence="1">
        <name>Zn(2+)</name>
        <dbReference type="ChEBI" id="CHEBI:29105"/>
    </cofactor>
</comment>
<evidence type="ECO:0000256" key="2">
    <source>
        <dbReference type="ARBA" id="ARBA00004173"/>
    </source>
</evidence>
<sequence>MIQTLKRTLITSKSYIPRLTTLSNGLRVLTHNIPSITGTTGVWVNSGSRYESAHTNGVAHYLEHLLCRRAEIDSGGEIASRLEDLGSQLNAYTSKEISAYYLFHHYSSQKEMLGLLSDLITKPQITRSAISSERMNILSEKQQVESLLDEQINMLMHHACFGESTLGRTILGSEGTISSMRTKHLADYHKKNFIAPRMIVAAAGPFEHERVVDLSQELFANLKTKQTESEKKLEARQLKFPFKGVFQQKQFYIPIPEMPVAHYSLLFPSVGWKDYHKTLIERIIQTNFGNIQTNVTSFTNRVLQGQLALDYTPLMYPYMETGIWTFSVVSNPNSVKGFITEFLKELEELGNKPNEKNIMNAKNSLKLSLILERNDTFQFCDESIKYVFMANKPPSLQDLFDQIDQISMKEISNYAQNWLNGLKSFCYIGPKTDIQSVYKTIYPNK</sequence>
<protein>
    <recommendedName>
        <fullName evidence="13">Mitochondrial processing peptidase</fullName>
    </recommendedName>
</protein>
<name>A0AAV7Z5F3_9EUKA</name>
<keyword evidence="6" id="KW-0862">Zinc</keyword>